<feature type="region of interest" description="Disordered" evidence="1">
    <location>
        <begin position="1"/>
        <end position="33"/>
    </location>
</feature>
<reference evidence="2" key="1">
    <citation type="submission" date="2013-12" db="EMBL/GenBank/DDBJ databases">
        <authorList>
            <person name="Genoscope - CEA"/>
        </authorList>
    </citation>
    <scope>NUCLEOTIDE SEQUENCE</scope>
    <source>
        <strain evidence="2">CBS 1993</strain>
    </source>
</reference>
<dbReference type="GeneID" id="34520829"/>
<evidence type="ECO:0000313" key="2">
    <source>
        <dbReference type="EMBL" id="CDK27446.1"/>
    </source>
</evidence>
<feature type="compositionally biased region" description="Low complexity" evidence="1">
    <location>
        <begin position="10"/>
        <end position="33"/>
    </location>
</feature>
<evidence type="ECO:0000313" key="3">
    <source>
        <dbReference type="Proteomes" id="UP000019384"/>
    </source>
</evidence>
<keyword evidence="3" id="KW-1185">Reference proteome</keyword>
<name>W6MLR5_9ASCO</name>
<dbReference type="Proteomes" id="UP000019384">
    <property type="component" value="Unassembled WGS sequence"/>
</dbReference>
<dbReference type="HOGENOM" id="CLU_2831534_0_0_1"/>
<protein>
    <submittedName>
        <fullName evidence="2">Uncharacterized protein</fullName>
    </submittedName>
</protein>
<organism evidence="2 3">
    <name type="scientific">Kuraishia capsulata CBS 1993</name>
    <dbReference type="NCBI Taxonomy" id="1382522"/>
    <lineage>
        <taxon>Eukaryota</taxon>
        <taxon>Fungi</taxon>
        <taxon>Dikarya</taxon>
        <taxon>Ascomycota</taxon>
        <taxon>Saccharomycotina</taxon>
        <taxon>Pichiomycetes</taxon>
        <taxon>Pichiales</taxon>
        <taxon>Pichiaceae</taxon>
        <taxon>Kuraishia</taxon>
    </lineage>
</organism>
<dbReference type="EMBL" id="HG793128">
    <property type="protein sequence ID" value="CDK27446.1"/>
    <property type="molecule type" value="Genomic_DNA"/>
</dbReference>
<gene>
    <name evidence="2" type="ORF">KUCA_T00003424001</name>
</gene>
<evidence type="ECO:0000256" key="1">
    <source>
        <dbReference type="SAM" id="MobiDB-lite"/>
    </source>
</evidence>
<sequence>MANSTSVSLVGNTNVAGTTANSSSSASATSSSGAFSLNPPAYYQSNTKFTALFVGLTAAAMVIGSM</sequence>
<dbReference type="RefSeq" id="XP_022459441.1">
    <property type="nucleotide sequence ID" value="XM_022601838.1"/>
</dbReference>
<dbReference type="AlphaFoldDB" id="W6MLR5"/>
<proteinExistence type="predicted"/>
<accession>W6MLR5</accession>
<reference evidence="2" key="2">
    <citation type="submission" date="2014-02" db="EMBL/GenBank/DDBJ databases">
        <title>Complete DNA sequence of /Kuraishia capsulata/ illustrates novel genomic features among budding yeasts (/Saccharomycotina/).</title>
        <authorList>
            <person name="Morales L."/>
            <person name="Noel B."/>
            <person name="Porcel B."/>
            <person name="Marcet-Houben M."/>
            <person name="Hullo M-F."/>
            <person name="Sacerdot C."/>
            <person name="Tekaia F."/>
            <person name="Leh-Louis V."/>
            <person name="Despons L."/>
            <person name="Khanna V."/>
            <person name="Aury J-M."/>
            <person name="Barbe V."/>
            <person name="Couloux A."/>
            <person name="Labadie K."/>
            <person name="Pelletier E."/>
            <person name="Souciet J-L."/>
            <person name="Boekhout T."/>
            <person name="Gabaldon T."/>
            <person name="Wincker P."/>
            <person name="Dujon B."/>
        </authorList>
    </citation>
    <scope>NUCLEOTIDE SEQUENCE</scope>
    <source>
        <strain evidence="2">CBS 1993</strain>
    </source>
</reference>